<evidence type="ECO:0000259" key="11">
    <source>
        <dbReference type="Pfam" id="PF01266"/>
    </source>
</evidence>
<gene>
    <name evidence="10 13" type="primary">mnmC</name>
    <name evidence="13" type="ORF">LIN78_00040</name>
</gene>
<evidence type="ECO:0000256" key="4">
    <source>
        <dbReference type="ARBA" id="ARBA00022679"/>
    </source>
</evidence>
<organism evidence="13 14">
    <name type="scientific">Leeia speluncae</name>
    <dbReference type="NCBI Taxonomy" id="2884804"/>
    <lineage>
        <taxon>Bacteria</taxon>
        <taxon>Pseudomonadati</taxon>
        <taxon>Pseudomonadota</taxon>
        <taxon>Betaproteobacteria</taxon>
        <taxon>Neisseriales</taxon>
        <taxon>Leeiaceae</taxon>
        <taxon>Leeia</taxon>
    </lineage>
</organism>
<dbReference type="InterPro" id="IPR047785">
    <property type="entry name" value="tRNA_MNMC2"/>
</dbReference>
<dbReference type="NCBIfam" id="NF033855">
    <property type="entry name" value="tRNA_MNMC2"/>
    <property type="match status" value="1"/>
</dbReference>
<protein>
    <recommendedName>
        <fullName evidence="10">tRNA 5-methylaminomethyl-2-thiouridine biosynthesis bifunctional protein MnmC</fullName>
        <shortName evidence="10">tRNA mnm(5)s(2)U biosynthesis bifunctional protein</shortName>
    </recommendedName>
    <domain>
        <recommendedName>
            <fullName evidence="10">tRNA (mnm(5)s(2)U34)-methyltransferase</fullName>
            <ecNumber evidence="10">2.1.1.61</ecNumber>
        </recommendedName>
    </domain>
    <domain>
        <recommendedName>
            <fullName evidence="10">FAD-dependent cmnm(5)s(2)U34 oxidoreductase</fullName>
            <ecNumber evidence="10">1.5.-.-</ecNumber>
        </recommendedName>
    </domain>
</protein>
<evidence type="ECO:0000256" key="7">
    <source>
        <dbReference type="ARBA" id="ARBA00022827"/>
    </source>
</evidence>
<evidence type="ECO:0000256" key="10">
    <source>
        <dbReference type="HAMAP-Rule" id="MF_01102"/>
    </source>
</evidence>
<dbReference type="EC" id="2.1.1.61" evidence="10"/>
<proteinExistence type="inferred from homology"/>
<feature type="region of interest" description="FAD-dependent cmnm(5)s(2)U34 oxidoreductase" evidence="10">
    <location>
        <begin position="257"/>
        <end position="666"/>
    </location>
</feature>
<keyword evidence="4 10" id="KW-0808">Transferase</keyword>
<evidence type="ECO:0000256" key="6">
    <source>
        <dbReference type="ARBA" id="ARBA00022694"/>
    </source>
</evidence>
<dbReference type="InterPro" id="IPR023032">
    <property type="entry name" value="tRNA_MAMT_biosynth_bifunc_MnmC"/>
</dbReference>
<keyword evidence="1 10" id="KW-0963">Cytoplasm</keyword>
<keyword evidence="2 10" id="KW-0489">Methyltransferase</keyword>
<dbReference type="NCBIfam" id="NF002481">
    <property type="entry name" value="PRK01747.1-2"/>
    <property type="match status" value="1"/>
</dbReference>
<feature type="region of interest" description="tRNA (mnm(5)s(2)U34)-methyltransferase" evidence="10">
    <location>
        <begin position="1"/>
        <end position="229"/>
    </location>
</feature>
<dbReference type="PANTHER" id="PTHR13847:SF283">
    <property type="entry name" value="TRNA 5-METHYLAMINOMETHYL-2-THIOURIDINE BIOSYNTHESIS BIFUNCTIONAL PROTEIN MNMC"/>
    <property type="match status" value="1"/>
</dbReference>
<comment type="caution">
    <text evidence="13">The sequence shown here is derived from an EMBL/GenBank/DDBJ whole genome shotgun (WGS) entry which is preliminary data.</text>
</comment>
<evidence type="ECO:0000256" key="3">
    <source>
        <dbReference type="ARBA" id="ARBA00022630"/>
    </source>
</evidence>
<keyword evidence="6 10" id="KW-0819">tRNA processing</keyword>
<comment type="function">
    <text evidence="10">Catalyzes the last two steps in the biosynthesis of 5-methylaminomethyl-2-thiouridine (mnm(5)s(2)U) at the wobble position (U34) in tRNA. Catalyzes the FAD-dependent demodification of cmnm(5)s(2)U34 to nm(5)s(2)U34, followed by the transfer of a methyl group from S-adenosyl-L-methionine to nm(5)s(2)U34, to form mnm(5)s(2)U34.</text>
</comment>
<dbReference type="RefSeq" id="WP_227177291.1">
    <property type="nucleotide sequence ID" value="NZ_JAJBZT010000001.1"/>
</dbReference>
<feature type="domain" description="MnmC-like methyltransferase" evidence="12">
    <location>
        <begin position="106"/>
        <end position="228"/>
    </location>
</feature>
<keyword evidence="7 10" id="KW-0274">FAD</keyword>
<dbReference type="NCBIfam" id="TIGR03197">
    <property type="entry name" value="MnmC_Cterm"/>
    <property type="match status" value="1"/>
</dbReference>
<evidence type="ECO:0000313" key="14">
    <source>
        <dbReference type="Proteomes" id="UP001165395"/>
    </source>
</evidence>
<evidence type="ECO:0000313" key="13">
    <source>
        <dbReference type="EMBL" id="MCB6181944.1"/>
    </source>
</evidence>
<dbReference type="InterPro" id="IPR006076">
    <property type="entry name" value="FAD-dep_OxRdtase"/>
</dbReference>
<dbReference type="Gene3D" id="3.30.9.10">
    <property type="entry name" value="D-Amino Acid Oxidase, subunit A, domain 2"/>
    <property type="match status" value="1"/>
</dbReference>
<dbReference type="HAMAP" id="MF_01102">
    <property type="entry name" value="MnmC"/>
    <property type="match status" value="1"/>
</dbReference>
<evidence type="ECO:0000256" key="9">
    <source>
        <dbReference type="ARBA" id="ARBA00023268"/>
    </source>
</evidence>
<dbReference type="PANTHER" id="PTHR13847">
    <property type="entry name" value="SARCOSINE DEHYDROGENASE-RELATED"/>
    <property type="match status" value="1"/>
</dbReference>
<evidence type="ECO:0000256" key="8">
    <source>
        <dbReference type="ARBA" id="ARBA00023002"/>
    </source>
</evidence>
<keyword evidence="3 10" id="KW-0285">Flavoprotein</keyword>
<dbReference type="InterPro" id="IPR036188">
    <property type="entry name" value="FAD/NAD-bd_sf"/>
</dbReference>
<dbReference type="Proteomes" id="UP001165395">
    <property type="component" value="Unassembled WGS sequence"/>
</dbReference>
<sequence length="666" mass="72835">MSIVEWQDGQPFSTQFGDVYFSRESGLEETRYVYLDHNQLSSRFAALKSGEHFTIAENGFGTGLNFLAAWQLWKQNAPKDAYLHFVSTEAFPLSLAEMEQAAEAWPELKQEYAALIQTWQSFATGFHRLHPGASNLTLTLLIGDSNQTLPQLDAEVDAWFLDGFAPAKNPEMWSEAVMQQIGRLTKIGGTFATFTSAGFVKRALQAQGFEVRKVSGYGRKREMICGQLTEKVTPNLSWTAQYRHLHAQPIEHHAIIIGGGLAGCSLAHSLARRGWKIDIVEAKSSLASAASGNAAGVLYARLAPKMGTLAQLILGGLQYSQRWVKQWLPLESAEGEKQWSPCGVIQLAFNEDETTRIAGLSELGFPDNLMRTISKEEASQIAGLPIEQSGLFYPQAGWVHPPSLCHAAVLHDNISIHLNTKISKLQHSANAWTLFQNEIPVLSAPIVILACANDALHIEEAAQLPIRTLKGQVSYLPATAESEKLNTVICAEGYLAPERNAQHAMGATFDPHATDLSITHSAHLENLDTLSGLSKTAFDALAGEQLREQLNNDQLPAGMGGRAAYRAVTPDYTPIIGPMANMDSIITSKKITQPLKHFSHQDIPWHTGLFASLAHGTRGLITAPIAAEVIASFLMNEPCPVPTDQLVAMQPTRFPLKPNPIPRSSD</sequence>
<dbReference type="Gene3D" id="3.40.50.150">
    <property type="entry name" value="Vaccinia Virus protein VP39"/>
    <property type="match status" value="1"/>
</dbReference>
<keyword evidence="14" id="KW-1185">Reference proteome</keyword>
<name>A0ABS8D175_9NEIS</name>
<keyword evidence="5 10" id="KW-0949">S-adenosyl-L-methionine</keyword>
<dbReference type="EMBL" id="JAJBZT010000001">
    <property type="protein sequence ID" value="MCB6181944.1"/>
    <property type="molecule type" value="Genomic_DNA"/>
</dbReference>
<dbReference type="Pfam" id="PF01266">
    <property type="entry name" value="DAO"/>
    <property type="match status" value="1"/>
</dbReference>
<dbReference type="EC" id="1.5.-.-" evidence="10"/>
<comment type="similarity">
    <text evidence="10">In the N-terminal section; belongs to the methyltransferase superfamily. tRNA (mnm(5)s(2)U34)-methyltransferase family.</text>
</comment>
<comment type="catalytic activity">
    <reaction evidence="10">
        <text>5-aminomethyl-2-thiouridine(34) in tRNA + S-adenosyl-L-methionine = 5-methylaminomethyl-2-thiouridine(34) in tRNA + S-adenosyl-L-homocysteine + H(+)</text>
        <dbReference type="Rhea" id="RHEA:19569"/>
        <dbReference type="Rhea" id="RHEA-COMP:10195"/>
        <dbReference type="Rhea" id="RHEA-COMP:10197"/>
        <dbReference type="ChEBI" id="CHEBI:15378"/>
        <dbReference type="ChEBI" id="CHEBI:57856"/>
        <dbReference type="ChEBI" id="CHEBI:59789"/>
        <dbReference type="ChEBI" id="CHEBI:74454"/>
        <dbReference type="ChEBI" id="CHEBI:74455"/>
        <dbReference type="EC" id="2.1.1.61"/>
    </reaction>
</comment>
<dbReference type="InterPro" id="IPR017610">
    <property type="entry name" value="tRNA_S-uridine_synth_MnmC_C"/>
</dbReference>
<dbReference type="InterPro" id="IPR029063">
    <property type="entry name" value="SAM-dependent_MTases_sf"/>
</dbReference>
<evidence type="ECO:0000256" key="2">
    <source>
        <dbReference type="ARBA" id="ARBA00022603"/>
    </source>
</evidence>
<feature type="domain" description="FAD dependent oxidoreductase" evidence="11">
    <location>
        <begin position="254"/>
        <end position="631"/>
    </location>
</feature>
<dbReference type="SUPFAM" id="SSF51905">
    <property type="entry name" value="FAD/NAD(P)-binding domain"/>
    <property type="match status" value="1"/>
</dbReference>
<keyword evidence="8 10" id="KW-0560">Oxidoreductase</keyword>
<comment type="similarity">
    <text evidence="10">In the C-terminal section; belongs to the DAO family.</text>
</comment>
<dbReference type="Pfam" id="PF05430">
    <property type="entry name" value="Methyltransf_30"/>
    <property type="match status" value="1"/>
</dbReference>
<evidence type="ECO:0000256" key="1">
    <source>
        <dbReference type="ARBA" id="ARBA00022490"/>
    </source>
</evidence>
<evidence type="ECO:0000256" key="5">
    <source>
        <dbReference type="ARBA" id="ARBA00022691"/>
    </source>
</evidence>
<accession>A0ABS8D175</accession>
<reference evidence="13" key="1">
    <citation type="submission" date="2021-10" db="EMBL/GenBank/DDBJ databases">
        <title>The complete genome sequence of Leeia sp. TBRC 13508.</title>
        <authorList>
            <person name="Charoenyingcharoen P."/>
            <person name="Yukphan P."/>
        </authorList>
    </citation>
    <scope>NUCLEOTIDE SEQUENCE</scope>
    <source>
        <strain evidence="13">TBRC 13508</strain>
    </source>
</reference>
<comment type="cofactor">
    <cofactor evidence="10">
        <name>FAD</name>
        <dbReference type="ChEBI" id="CHEBI:57692"/>
    </cofactor>
</comment>
<keyword evidence="9 10" id="KW-0511">Multifunctional enzyme</keyword>
<dbReference type="Gene3D" id="3.50.50.60">
    <property type="entry name" value="FAD/NAD(P)-binding domain"/>
    <property type="match status" value="1"/>
</dbReference>
<evidence type="ECO:0000259" key="12">
    <source>
        <dbReference type="Pfam" id="PF05430"/>
    </source>
</evidence>
<comment type="subcellular location">
    <subcellularLocation>
        <location evidence="10">Cytoplasm</location>
    </subcellularLocation>
</comment>
<dbReference type="InterPro" id="IPR008471">
    <property type="entry name" value="MnmC-like_methylTransf"/>
</dbReference>
<dbReference type="SUPFAM" id="SSF53335">
    <property type="entry name" value="S-adenosyl-L-methionine-dependent methyltransferases"/>
    <property type="match status" value="1"/>
</dbReference>